<accession>A0A564ZI28</accession>
<organism evidence="2 3">
    <name type="scientific">Candidatus Methylomirabilis lanthanidiphila</name>
    <dbReference type="NCBI Taxonomy" id="2211376"/>
    <lineage>
        <taxon>Bacteria</taxon>
        <taxon>Candidatus Methylomirabilota</taxon>
        <taxon>Candidatus Methylomirabilia</taxon>
        <taxon>Candidatus Methylomirabilales</taxon>
        <taxon>Candidatus Methylomirabilaceae</taxon>
        <taxon>Candidatus Methylomirabilis</taxon>
    </lineage>
</organism>
<dbReference type="AlphaFoldDB" id="A0A564ZI28"/>
<feature type="domain" description="PIN" evidence="1">
    <location>
        <begin position="4"/>
        <end position="122"/>
    </location>
</feature>
<name>A0A564ZI28_9BACT</name>
<sequence length="133" mass="15198">MKLLLDTHIFLWSLLEPQRLTPRVASELQHPANELWVSSITTWEVLVLAEKGRIRLDPDPVTWIRKVYAAVPFQEASLTHEIAIHSRMIRLPHQDPGDRFLVATAKVHGMTLVTADDRLLRTPACPVLPNREI</sequence>
<keyword evidence="3" id="KW-1185">Reference proteome</keyword>
<dbReference type="InterPro" id="IPR041705">
    <property type="entry name" value="PIN_Sll0205"/>
</dbReference>
<dbReference type="EMBL" id="CABIKM010000019">
    <property type="protein sequence ID" value="VUZ84813.1"/>
    <property type="molecule type" value="Genomic_DNA"/>
</dbReference>
<proteinExistence type="predicted"/>
<evidence type="ECO:0000259" key="1">
    <source>
        <dbReference type="Pfam" id="PF01850"/>
    </source>
</evidence>
<dbReference type="PANTHER" id="PTHR36173">
    <property type="entry name" value="RIBONUCLEASE VAPC16-RELATED"/>
    <property type="match status" value="1"/>
</dbReference>
<dbReference type="Pfam" id="PF01850">
    <property type="entry name" value="PIN"/>
    <property type="match status" value="1"/>
</dbReference>
<dbReference type="SUPFAM" id="SSF88723">
    <property type="entry name" value="PIN domain-like"/>
    <property type="match status" value="1"/>
</dbReference>
<dbReference type="Gene3D" id="3.40.50.1010">
    <property type="entry name" value="5'-nuclease"/>
    <property type="match status" value="1"/>
</dbReference>
<dbReference type="Proteomes" id="UP000334340">
    <property type="component" value="Unassembled WGS sequence"/>
</dbReference>
<evidence type="ECO:0000313" key="3">
    <source>
        <dbReference type="Proteomes" id="UP000334340"/>
    </source>
</evidence>
<evidence type="ECO:0000313" key="2">
    <source>
        <dbReference type="EMBL" id="VUZ84813.1"/>
    </source>
</evidence>
<dbReference type="PANTHER" id="PTHR36173:SF1">
    <property type="entry name" value="RIBONUCLEASE VAPC22"/>
    <property type="match status" value="1"/>
</dbReference>
<dbReference type="InterPro" id="IPR029060">
    <property type="entry name" value="PIN-like_dom_sf"/>
</dbReference>
<dbReference type="InterPro" id="IPR052919">
    <property type="entry name" value="TA_system_RNase"/>
</dbReference>
<gene>
    <name evidence="2" type="ORF">MELA_01187</name>
</gene>
<reference evidence="2 3" key="1">
    <citation type="submission" date="2019-07" db="EMBL/GenBank/DDBJ databases">
        <authorList>
            <person name="Cremers G."/>
        </authorList>
    </citation>
    <scope>NUCLEOTIDE SEQUENCE [LARGE SCALE GENOMIC DNA]</scope>
</reference>
<dbReference type="CDD" id="cd09872">
    <property type="entry name" value="PIN_Sll0205-like"/>
    <property type="match status" value="1"/>
</dbReference>
<protein>
    <submittedName>
        <fullName evidence="2">Twitching motility protein PilT</fullName>
    </submittedName>
</protein>
<dbReference type="InterPro" id="IPR002716">
    <property type="entry name" value="PIN_dom"/>
</dbReference>